<keyword evidence="1" id="KW-0732">Signal</keyword>
<gene>
    <name evidence="2" type="ORF">AOQ84DRAFT_289371</name>
</gene>
<dbReference type="OrthoDB" id="3924764at2759"/>
<feature type="signal peptide" evidence="1">
    <location>
        <begin position="1"/>
        <end position="18"/>
    </location>
</feature>
<reference evidence="2 3" key="1">
    <citation type="journal article" date="2016" name="Nat. Commun.">
        <title>Ectomycorrhizal ecology is imprinted in the genome of the dominant symbiotic fungus Cenococcum geophilum.</title>
        <authorList>
            <consortium name="DOE Joint Genome Institute"/>
            <person name="Peter M."/>
            <person name="Kohler A."/>
            <person name="Ohm R.A."/>
            <person name="Kuo A."/>
            <person name="Krutzmann J."/>
            <person name="Morin E."/>
            <person name="Arend M."/>
            <person name="Barry K.W."/>
            <person name="Binder M."/>
            <person name="Choi C."/>
            <person name="Clum A."/>
            <person name="Copeland A."/>
            <person name="Grisel N."/>
            <person name="Haridas S."/>
            <person name="Kipfer T."/>
            <person name="LaButti K."/>
            <person name="Lindquist E."/>
            <person name="Lipzen A."/>
            <person name="Maire R."/>
            <person name="Meier B."/>
            <person name="Mihaltcheva S."/>
            <person name="Molinier V."/>
            <person name="Murat C."/>
            <person name="Poggeler S."/>
            <person name="Quandt C.A."/>
            <person name="Sperisen C."/>
            <person name="Tritt A."/>
            <person name="Tisserant E."/>
            <person name="Crous P.W."/>
            <person name="Henrissat B."/>
            <person name="Nehls U."/>
            <person name="Egli S."/>
            <person name="Spatafora J.W."/>
            <person name="Grigoriev I.V."/>
            <person name="Martin F.M."/>
        </authorList>
    </citation>
    <scope>NUCLEOTIDE SEQUENCE [LARGE SCALE GENOMIC DNA]</scope>
    <source>
        <strain evidence="2 3">CBS 207.34</strain>
    </source>
</reference>
<dbReference type="EMBL" id="KV749246">
    <property type="protein sequence ID" value="OCL10409.1"/>
    <property type="molecule type" value="Genomic_DNA"/>
</dbReference>
<evidence type="ECO:0000256" key="1">
    <source>
        <dbReference type="SAM" id="SignalP"/>
    </source>
</evidence>
<feature type="chain" id="PRO_5034871749" evidence="1">
    <location>
        <begin position="19"/>
        <end position="190"/>
    </location>
</feature>
<keyword evidence="3" id="KW-1185">Reference proteome</keyword>
<evidence type="ECO:0000313" key="2">
    <source>
        <dbReference type="EMBL" id="OCL10409.1"/>
    </source>
</evidence>
<evidence type="ECO:0000313" key="3">
    <source>
        <dbReference type="Proteomes" id="UP000250140"/>
    </source>
</evidence>
<dbReference type="Proteomes" id="UP000250140">
    <property type="component" value="Unassembled WGS sequence"/>
</dbReference>
<dbReference type="AlphaFoldDB" id="A0A8E2JUU1"/>
<protein>
    <submittedName>
        <fullName evidence="2">Uncharacterized protein</fullName>
    </submittedName>
</protein>
<sequence>MTHFTFFIFLALTTLTTSSPAPTDCPRTKCYTATNECGIPYGGQVELSCWDECEDASDRLRTFTNPLCSSSTPLSANSVFATPTSLPLASITSSGLPSSTDIVVGRLSGAGLITPHTECTPFSICVDAMNNCGVRYGGCYDTCQPTSLTAPPCPLASPKFSSTYAITSVSGGRNLSAAASPCIGIFCRPW</sequence>
<accession>A0A8E2JUU1</accession>
<name>A0A8E2JUU1_9PEZI</name>
<proteinExistence type="predicted"/>
<organism evidence="2 3">
    <name type="scientific">Glonium stellatum</name>
    <dbReference type="NCBI Taxonomy" id="574774"/>
    <lineage>
        <taxon>Eukaryota</taxon>
        <taxon>Fungi</taxon>
        <taxon>Dikarya</taxon>
        <taxon>Ascomycota</taxon>
        <taxon>Pezizomycotina</taxon>
        <taxon>Dothideomycetes</taxon>
        <taxon>Pleosporomycetidae</taxon>
        <taxon>Gloniales</taxon>
        <taxon>Gloniaceae</taxon>
        <taxon>Glonium</taxon>
    </lineage>
</organism>